<feature type="region of interest" description="Disordered" evidence="1">
    <location>
        <begin position="232"/>
        <end position="256"/>
    </location>
</feature>
<dbReference type="OrthoDB" id="3867729at2"/>
<protein>
    <submittedName>
        <fullName evidence="2">Uncharacterized protein</fullName>
    </submittedName>
</protein>
<sequence>MDGPTDLDALAEALRVDGVVVDRVMGSGEAQEAHDRIAQLVRETPFPVYVALVQQPDGLPDDAIESTEVLAGLLNRRLGDGLYVLQTSESIQQVYAFGLGAEPARLSLGAHSNNDRLDEAMQDVGGHPSGTDGYVTVPAVAKAEAQARAAEELVEMGSDGTSGDYPATLTQADADDLAEHALEVQAAAQWRPSVGDYVEVRTASSGLSALVGGLVALVVALMVGQTLRGWPRTGRPRPGEAAVKRSAMTAAAAPPPDLEVERARASRLADVLAKNLERTDWDTVRDREVAGRALSARDAAEPLLTSDDVADLVGARLLAQIGAADLGRGRRGGGPPFVPCFFDPRHKPGTSTASWRLGDGQVEVPCCATCARAVARGETPQHLRLAARRGTEPYWERDDVWARTGFGAVSDDLARDVLADRAGRR</sequence>
<accession>A0A4Q2S4G2</accession>
<dbReference type="Proteomes" id="UP000294071">
    <property type="component" value="Unassembled WGS sequence"/>
</dbReference>
<dbReference type="RefSeq" id="WP_129400417.1">
    <property type="nucleotide sequence ID" value="NZ_SDWT01000001.1"/>
</dbReference>
<name>A0A4Q2S4G2_9ACTN</name>
<reference evidence="2 3" key="1">
    <citation type="submission" date="2019-01" db="EMBL/GenBank/DDBJ databases">
        <title>Novel species of Nocardioides.</title>
        <authorList>
            <person name="Liu Q."/>
            <person name="Xin Y.-H."/>
        </authorList>
    </citation>
    <scope>NUCLEOTIDE SEQUENCE [LARGE SCALE GENOMIC DNA]</scope>
    <source>
        <strain evidence="2 3">CGMCC 4.6882</strain>
    </source>
</reference>
<organism evidence="2 3">
    <name type="scientific">Nocardioides oleivorans</name>
    <dbReference type="NCBI Taxonomy" id="273676"/>
    <lineage>
        <taxon>Bacteria</taxon>
        <taxon>Bacillati</taxon>
        <taxon>Actinomycetota</taxon>
        <taxon>Actinomycetes</taxon>
        <taxon>Propionibacteriales</taxon>
        <taxon>Nocardioidaceae</taxon>
        <taxon>Nocardioides</taxon>
    </lineage>
</organism>
<dbReference type="AlphaFoldDB" id="A0A4Q2S4G2"/>
<dbReference type="EMBL" id="SDWT01000001">
    <property type="protein sequence ID" value="RYB95073.1"/>
    <property type="molecule type" value="Genomic_DNA"/>
</dbReference>
<gene>
    <name evidence="2" type="ORF">EUA93_12400</name>
</gene>
<keyword evidence="3" id="KW-1185">Reference proteome</keyword>
<evidence type="ECO:0000313" key="2">
    <source>
        <dbReference type="EMBL" id="RYB95073.1"/>
    </source>
</evidence>
<proteinExistence type="predicted"/>
<evidence type="ECO:0000313" key="3">
    <source>
        <dbReference type="Proteomes" id="UP000294071"/>
    </source>
</evidence>
<evidence type="ECO:0000256" key="1">
    <source>
        <dbReference type="SAM" id="MobiDB-lite"/>
    </source>
</evidence>
<comment type="caution">
    <text evidence="2">The sequence shown here is derived from an EMBL/GenBank/DDBJ whole genome shotgun (WGS) entry which is preliminary data.</text>
</comment>